<evidence type="ECO:0000313" key="2">
    <source>
        <dbReference type="Proteomes" id="UP000722121"/>
    </source>
</evidence>
<dbReference type="Proteomes" id="UP000722121">
    <property type="component" value="Unassembled WGS sequence"/>
</dbReference>
<dbReference type="EMBL" id="JAFITR010000014">
    <property type="protein sequence ID" value="MBN4066656.1"/>
    <property type="molecule type" value="Genomic_DNA"/>
</dbReference>
<organism evidence="1 2">
    <name type="scientific">Simkania negevensis</name>
    <dbReference type="NCBI Taxonomy" id="83561"/>
    <lineage>
        <taxon>Bacteria</taxon>
        <taxon>Pseudomonadati</taxon>
        <taxon>Chlamydiota</taxon>
        <taxon>Chlamydiia</taxon>
        <taxon>Parachlamydiales</taxon>
        <taxon>Simkaniaceae</taxon>
        <taxon>Simkania</taxon>
    </lineage>
</organism>
<proteinExistence type="predicted"/>
<evidence type="ECO:0000313" key="1">
    <source>
        <dbReference type="EMBL" id="MBN4066656.1"/>
    </source>
</evidence>
<keyword evidence="2" id="KW-1185">Reference proteome</keyword>
<accession>A0ABS3APQ3</accession>
<name>A0ABS3APQ3_9BACT</name>
<reference evidence="1 2" key="1">
    <citation type="submission" date="2021-02" db="EMBL/GenBank/DDBJ databases">
        <title>Activity-based single-cell genomes from oceanic crustal fluid captures similar information to metagenomic and metatranscriptomic surveys with orders of magnitude less sampling.</title>
        <authorList>
            <person name="D'Angelo T.S."/>
            <person name="Orcutt B.N."/>
        </authorList>
    </citation>
    <scope>NUCLEOTIDE SEQUENCE [LARGE SCALE GENOMIC DNA]</scope>
    <source>
        <strain evidence="1">AH-315-G07</strain>
    </source>
</reference>
<sequence length="221" mass="24937">MLGLSLNTAHSQLDFLQALQLANASSKQFKPNSQLYICSSGNPEKFMLIKDKNAALSASKLFAVATDYIPRLLGESRRVALNFFGTLSHSRLQYEFQQASSWWCCLNDSEKQSELQELRKKIKTWMNGQHTASTASVRSNVLLPTANEAPLPAPDYRYPGFLDAVQEIASAIQDNVSPLPFLTRADLINTSEYFYCSSENQSPFGNQKQYRRKIVHPQTMF</sequence>
<comment type="caution">
    <text evidence="1">The sequence shown here is derived from an EMBL/GenBank/DDBJ whole genome shotgun (WGS) entry which is preliminary data.</text>
</comment>
<protein>
    <submittedName>
        <fullName evidence="1">Uncharacterized protein</fullName>
    </submittedName>
</protein>
<feature type="non-terminal residue" evidence="1">
    <location>
        <position position="221"/>
    </location>
</feature>
<gene>
    <name evidence="1" type="ORF">JYU14_01060</name>
</gene>